<dbReference type="AlphaFoldDB" id="A0A673USU8"/>
<evidence type="ECO:0000256" key="1">
    <source>
        <dbReference type="SAM" id="MobiDB-lite"/>
    </source>
</evidence>
<organism evidence="3 4">
    <name type="scientific">Suricata suricatta</name>
    <name type="common">Meerkat</name>
    <dbReference type="NCBI Taxonomy" id="37032"/>
    <lineage>
        <taxon>Eukaryota</taxon>
        <taxon>Metazoa</taxon>
        <taxon>Chordata</taxon>
        <taxon>Craniata</taxon>
        <taxon>Vertebrata</taxon>
        <taxon>Euteleostomi</taxon>
        <taxon>Mammalia</taxon>
        <taxon>Eutheria</taxon>
        <taxon>Laurasiatheria</taxon>
        <taxon>Carnivora</taxon>
        <taxon>Feliformia</taxon>
        <taxon>Herpestidae</taxon>
        <taxon>Suricata</taxon>
    </lineage>
</organism>
<feature type="compositionally biased region" description="Polar residues" evidence="1">
    <location>
        <begin position="168"/>
        <end position="177"/>
    </location>
</feature>
<keyword evidence="2" id="KW-1133">Transmembrane helix</keyword>
<keyword evidence="2" id="KW-0812">Transmembrane</keyword>
<name>A0A673USU8_SURSU</name>
<reference evidence="3 4" key="1">
    <citation type="submission" date="2019-05" db="EMBL/GenBank/DDBJ databases">
        <title>A Chromosome-scale Meerkat (S. suricatta) Genome Assembly.</title>
        <authorList>
            <person name="Dudchenko O."/>
            <person name="Lieberman Aiden E."/>
            <person name="Tung J."/>
            <person name="Barreiro L.B."/>
            <person name="Clutton-Brock T.H."/>
        </authorList>
    </citation>
    <scope>NUCLEOTIDE SEQUENCE [LARGE SCALE GENOMIC DNA]</scope>
</reference>
<reference evidence="3" key="2">
    <citation type="submission" date="2025-08" db="UniProtKB">
        <authorList>
            <consortium name="Ensembl"/>
        </authorList>
    </citation>
    <scope>IDENTIFICATION</scope>
</reference>
<keyword evidence="4" id="KW-1185">Reference proteome</keyword>
<reference evidence="3" key="3">
    <citation type="submission" date="2025-09" db="UniProtKB">
        <authorList>
            <consortium name="Ensembl"/>
        </authorList>
    </citation>
    <scope>IDENTIFICATION</scope>
</reference>
<feature type="region of interest" description="Disordered" evidence="1">
    <location>
        <begin position="119"/>
        <end position="177"/>
    </location>
</feature>
<sequence>MAKHCFGVHADLLCMATSTLSFIVAVNAPFLSFSPLKIREHTGLGCVRQSIPRMVGRGGCGADGSPHWGTVPTIAVWKFLVSLKVFMGKHRLMAQAWPIALGLHLGRRKTFSLKVTNVLPSSSERTREPQRLSPDCEGGEKDGMEGMKQGKGEPKRSRRREIGERRNSCQNLFSAQN</sequence>
<feature type="transmembrane region" description="Helical" evidence="2">
    <location>
        <begin position="12"/>
        <end position="31"/>
    </location>
</feature>
<keyword evidence="2" id="KW-0472">Membrane</keyword>
<evidence type="ECO:0000313" key="3">
    <source>
        <dbReference type="Ensembl" id="ENSSSUP00005024406.1"/>
    </source>
</evidence>
<evidence type="ECO:0000313" key="4">
    <source>
        <dbReference type="Proteomes" id="UP000472268"/>
    </source>
</evidence>
<proteinExistence type="predicted"/>
<protein>
    <submittedName>
        <fullName evidence="3">Uncharacterized protein</fullName>
    </submittedName>
</protein>
<accession>A0A673USU8</accession>
<evidence type="ECO:0000256" key="2">
    <source>
        <dbReference type="SAM" id="Phobius"/>
    </source>
</evidence>
<feature type="compositionally biased region" description="Basic and acidic residues" evidence="1">
    <location>
        <begin position="138"/>
        <end position="167"/>
    </location>
</feature>
<dbReference type="Ensembl" id="ENSSSUT00005027946.1">
    <property type="protein sequence ID" value="ENSSSUP00005024406.1"/>
    <property type="gene ID" value="ENSSSUG00005015896.1"/>
</dbReference>
<dbReference type="Proteomes" id="UP000472268">
    <property type="component" value="Chromosome 16"/>
</dbReference>